<dbReference type="SUPFAM" id="SSF47616">
    <property type="entry name" value="GST C-terminal domain-like"/>
    <property type="match status" value="1"/>
</dbReference>
<dbReference type="CDD" id="cd03048">
    <property type="entry name" value="GST_N_Ure2p_like"/>
    <property type="match status" value="1"/>
</dbReference>
<comment type="similarity">
    <text evidence="1">Belongs to the GST superfamily.</text>
</comment>
<evidence type="ECO:0000259" key="3">
    <source>
        <dbReference type="PROSITE" id="PS50405"/>
    </source>
</evidence>
<dbReference type="InterPro" id="IPR010987">
    <property type="entry name" value="Glutathione-S-Trfase_C-like"/>
</dbReference>
<dbReference type="AlphaFoldDB" id="A0AA97F927"/>
<dbReference type="SFLD" id="SFLDG01151">
    <property type="entry name" value="Main.2:_Nu-like"/>
    <property type="match status" value="1"/>
</dbReference>
<feature type="domain" description="GST C-terminal" evidence="3">
    <location>
        <begin position="90"/>
        <end position="216"/>
    </location>
</feature>
<dbReference type="PANTHER" id="PTHR44051">
    <property type="entry name" value="GLUTATHIONE S-TRANSFERASE-RELATED"/>
    <property type="match status" value="1"/>
</dbReference>
<feature type="domain" description="GST N-terminal" evidence="2">
    <location>
        <begin position="1"/>
        <end position="87"/>
    </location>
</feature>
<reference evidence="4 5" key="1">
    <citation type="submission" date="2023-10" db="EMBL/GenBank/DDBJ databases">
        <title>Complete genome sequence of a Sphingomonadaceae bacterium.</title>
        <authorList>
            <person name="Yan C."/>
        </authorList>
    </citation>
    <scope>NUCLEOTIDE SEQUENCE [LARGE SCALE GENOMIC DNA]</scope>
    <source>
        <strain evidence="4 5">SCSIO 66989</strain>
    </source>
</reference>
<dbReference type="Proteomes" id="UP001302429">
    <property type="component" value="Chromosome"/>
</dbReference>
<dbReference type="Pfam" id="PF00043">
    <property type="entry name" value="GST_C"/>
    <property type="match status" value="1"/>
</dbReference>
<dbReference type="Pfam" id="PF02798">
    <property type="entry name" value="GST_N"/>
    <property type="match status" value="1"/>
</dbReference>
<accession>A0AA97F927</accession>
<dbReference type="SFLD" id="SFLDG00358">
    <property type="entry name" value="Main_(cytGST)"/>
    <property type="match status" value="1"/>
</dbReference>
<sequence length="230" mass="25966">MLDLYFAPTPNGWKISIMLEECGLAYNVKPVNIGTGEQFAPDFLKISPNNRIPALVDHAPKSGEGPLSIFETGAILLYLAEKTGQFLPTDPGGRYGVIQWLMWQMGGLGPMLGQHGHFALYAPEKIPYAIDRYRRETERLYGVLDRQLADNEHVAGADYSIADMACFPWVQTYKRQGIDLAGNFPNVRRWYDALKERPELRRGMALGREALNRNPQEDAEARKHLFGLKD</sequence>
<dbReference type="KEGG" id="acoa:RB602_11035"/>
<dbReference type="SUPFAM" id="SSF52833">
    <property type="entry name" value="Thioredoxin-like"/>
    <property type="match status" value="1"/>
</dbReference>
<dbReference type="InterPro" id="IPR040079">
    <property type="entry name" value="Glutathione_S-Trfase"/>
</dbReference>
<dbReference type="PROSITE" id="PS50405">
    <property type="entry name" value="GST_CTER"/>
    <property type="match status" value="1"/>
</dbReference>
<evidence type="ECO:0000256" key="1">
    <source>
        <dbReference type="RuleBase" id="RU003494"/>
    </source>
</evidence>
<evidence type="ECO:0000313" key="4">
    <source>
        <dbReference type="EMBL" id="WOE76644.1"/>
    </source>
</evidence>
<dbReference type="SFLD" id="SFLDS00019">
    <property type="entry name" value="Glutathione_Transferase_(cytos"/>
    <property type="match status" value="1"/>
</dbReference>
<dbReference type="InterPro" id="IPR004046">
    <property type="entry name" value="GST_C"/>
</dbReference>
<dbReference type="InterPro" id="IPR004045">
    <property type="entry name" value="Glutathione_S-Trfase_N"/>
</dbReference>
<dbReference type="Gene3D" id="1.20.1050.10">
    <property type="match status" value="1"/>
</dbReference>
<keyword evidence="5" id="KW-1185">Reference proteome</keyword>
<dbReference type="RefSeq" id="WP_317084510.1">
    <property type="nucleotide sequence ID" value="NZ_CP136594.1"/>
</dbReference>
<dbReference type="Gene3D" id="3.40.30.10">
    <property type="entry name" value="Glutaredoxin"/>
    <property type="match status" value="1"/>
</dbReference>
<gene>
    <name evidence="4" type="ORF">RB602_11035</name>
</gene>
<dbReference type="PANTHER" id="PTHR44051:SF19">
    <property type="entry name" value="DISULFIDE-BOND OXIDOREDUCTASE YFCG"/>
    <property type="match status" value="1"/>
</dbReference>
<dbReference type="InterPro" id="IPR036249">
    <property type="entry name" value="Thioredoxin-like_sf"/>
</dbReference>
<evidence type="ECO:0000259" key="2">
    <source>
        <dbReference type="PROSITE" id="PS50404"/>
    </source>
</evidence>
<evidence type="ECO:0000313" key="5">
    <source>
        <dbReference type="Proteomes" id="UP001302429"/>
    </source>
</evidence>
<organism evidence="4 5">
    <name type="scientific">Alterisphingorhabdus coralli</name>
    <dbReference type="NCBI Taxonomy" id="3071408"/>
    <lineage>
        <taxon>Bacteria</taxon>
        <taxon>Pseudomonadati</taxon>
        <taxon>Pseudomonadota</taxon>
        <taxon>Alphaproteobacteria</taxon>
        <taxon>Sphingomonadales</taxon>
        <taxon>Sphingomonadaceae</taxon>
        <taxon>Alterisphingorhabdus (ex Yan et al. 2024)</taxon>
    </lineage>
</organism>
<name>A0AA97F927_9SPHN</name>
<proteinExistence type="inferred from homology"/>
<dbReference type="InterPro" id="IPR036282">
    <property type="entry name" value="Glutathione-S-Trfase_C_sf"/>
</dbReference>
<dbReference type="CDD" id="cd10291">
    <property type="entry name" value="GST_C_YfcG_like"/>
    <property type="match status" value="1"/>
</dbReference>
<dbReference type="PROSITE" id="PS50404">
    <property type="entry name" value="GST_NTER"/>
    <property type="match status" value="1"/>
</dbReference>
<dbReference type="EMBL" id="CP136594">
    <property type="protein sequence ID" value="WOE76644.1"/>
    <property type="molecule type" value="Genomic_DNA"/>
</dbReference>
<dbReference type="FunFam" id="3.40.30.10:FF:000046">
    <property type="entry name" value="GSH-dependent disulfide bond oxidoreductase"/>
    <property type="match status" value="1"/>
</dbReference>
<protein>
    <submittedName>
        <fullName evidence="4">Glutathione binding-like protein</fullName>
    </submittedName>
</protein>